<dbReference type="SFLD" id="SFLDG01067">
    <property type="entry name" value="SPASM/twitch_domain_containing"/>
    <property type="match status" value="1"/>
</dbReference>
<dbReference type="FunFam" id="3.20.20.70:FF:000117">
    <property type="entry name" value="molybdenum cofactor biosynthesis protein 1"/>
    <property type="match status" value="1"/>
</dbReference>
<dbReference type="HAMAP" id="MF_01225_B">
    <property type="entry name" value="MoaA_B"/>
    <property type="match status" value="1"/>
</dbReference>
<keyword evidence="12" id="KW-0547">Nucleotide-binding</keyword>
<dbReference type="SUPFAM" id="SSF102114">
    <property type="entry name" value="Radical SAM enzymes"/>
    <property type="match status" value="1"/>
</dbReference>
<dbReference type="InterPro" id="IPR002820">
    <property type="entry name" value="Mopterin_CF_biosynth-C_dom"/>
</dbReference>
<evidence type="ECO:0000256" key="15">
    <source>
        <dbReference type="ARBA" id="ARBA00023134"/>
    </source>
</evidence>
<keyword evidence="25" id="KW-1185">Reference proteome</keyword>
<dbReference type="NCBIfam" id="NF001199">
    <property type="entry name" value="PRK00164.2-1"/>
    <property type="match status" value="1"/>
</dbReference>
<feature type="domain" description="Radical SAM core" evidence="23">
    <location>
        <begin position="153"/>
        <end position="369"/>
    </location>
</feature>
<keyword evidence="14" id="KW-0411">Iron-sulfur</keyword>
<dbReference type="NCBIfam" id="TIGR00581">
    <property type="entry name" value="moaC"/>
    <property type="match status" value="1"/>
</dbReference>
<organism evidence="24 25">
    <name type="scientific">Scylla paramamosain</name>
    <name type="common">Mud crab</name>
    <dbReference type="NCBI Taxonomy" id="85552"/>
    <lineage>
        <taxon>Eukaryota</taxon>
        <taxon>Metazoa</taxon>
        <taxon>Ecdysozoa</taxon>
        <taxon>Arthropoda</taxon>
        <taxon>Crustacea</taxon>
        <taxon>Multicrustacea</taxon>
        <taxon>Malacostraca</taxon>
        <taxon>Eumalacostraca</taxon>
        <taxon>Eucarida</taxon>
        <taxon>Decapoda</taxon>
        <taxon>Pleocyemata</taxon>
        <taxon>Brachyura</taxon>
        <taxon>Eubrachyura</taxon>
        <taxon>Portunoidea</taxon>
        <taxon>Portunidae</taxon>
        <taxon>Portuninae</taxon>
        <taxon>Scylla</taxon>
    </lineage>
</organism>
<keyword evidence="22" id="KW-0732">Signal</keyword>
<dbReference type="InterPro" id="IPR006638">
    <property type="entry name" value="Elp3/MiaA/NifB-like_rSAM"/>
</dbReference>
<dbReference type="CDD" id="cd01335">
    <property type="entry name" value="Radical_SAM"/>
    <property type="match status" value="1"/>
</dbReference>
<keyword evidence="13" id="KW-0408">Iron</keyword>
<dbReference type="GO" id="GO:0006777">
    <property type="term" value="P:Mo-molybdopterin cofactor biosynthetic process"/>
    <property type="evidence" value="ECO:0007669"/>
    <property type="project" value="UniProtKB-KW"/>
</dbReference>
<dbReference type="InterPro" id="IPR007197">
    <property type="entry name" value="rSAM"/>
</dbReference>
<dbReference type="Gene3D" id="3.20.20.70">
    <property type="entry name" value="Aldolase class I"/>
    <property type="match status" value="1"/>
</dbReference>
<dbReference type="Gene3D" id="3.30.70.640">
    <property type="entry name" value="Molybdopterin cofactor biosynthesis C (MoaC) domain"/>
    <property type="match status" value="1"/>
</dbReference>
<dbReference type="SFLD" id="SFLDG01383">
    <property type="entry name" value="cyclic_pyranopterin_phosphate"/>
    <property type="match status" value="1"/>
</dbReference>
<keyword evidence="9" id="KW-0004">4Fe-4S</keyword>
<dbReference type="CDD" id="cd21117">
    <property type="entry name" value="Twitch_MoaA"/>
    <property type="match status" value="1"/>
</dbReference>
<protein>
    <recommendedName>
        <fullName evidence="8">Molybdenum cofactor biosynthesis protein 1</fullName>
        <ecNumber evidence="6">4.1.99.22</ecNumber>
        <ecNumber evidence="7">4.6.1.17</ecNumber>
    </recommendedName>
</protein>
<evidence type="ECO:0000256" key="22">
    <source>
        <dbReference type="SAM" id="SignalP"/>
    </source>
</evidence>
<evidence type="ECO:0000256" key="11">
    <source>
        <dbReference type="ARBA" id="ARBA00022723"/>
    </source>
</evidence>
<dbReference type="InterPro" id="IPR050105">
    <property type="entry name" value="MoCo_biosynth_MoaA/MoaC"/>
</dbReference>
<dbReference type="SFLD" id="SFLDS00029">
    <property type="entry name" value="Radical_SAM"/>
    <property type="match status" value="1"/>
</dbReference>
<keyword evidence="15" id="KW-0342">GTP-binding</keyword>
<evidence type="ECO:0000256" key="5">
    <source>
        <dbReference type="ARBA" id="ARBA00009862"/>
    </source>
</evidence>
<evidence type="ECO:0000313" key="25">
    <source>
        <dbReference type="Proteomes" id="UP001487740"/>
    </source>
</evidence>
<feature type="compositionally biased region" description="Polar residues" evidence="21">
    <location>
        <begin position="686"/>
        <end position="699"/>
    </location>
</feature>
<feature type="signal peptide" evidence="22">
    <location>
        <begin position="1"/>
        <end position="26"/>
    </location>
</feature>
<comment type="similarity">
    <text evidence="5">In the N-terminal section; belongs to the radical SAM superfamily. MoaA family.</text>
</comment>
<sequence>MSCLALLARSWLAALCNIVPVTISRASPHTAYLPIVNLAPSFFYVPLPTSLLCPLISPTLPSSPQLIASHAASSRIQCVSRASLGATACYSIMGTLGRQVTRGGSLWASRYTASSSTRVSTYSSTRDSHSKVGRVEALRAINPLPFSAFLTDSFGREHSYLRISLTEKCNLRCQYCMPEEGVSLTPKDSLLTSEEILRIARLFVSEGVDKVRLTGGEPMVRKDLTHIVESLSGLGVKQLGMTTNGLLLKRRLKDLQSAGLTHLNVSLDTLIPQKFELITRRRGWERVMEGIDVALDLGYSPVKINCVVMRGKNEEELTSFMELTRHKDIDVRFIEYMPFDGNKWDDRKMVSYREMLRHLQEAFPGLTKASDKPNDTSKAYKVPGFVGQIGFITSMSDNFCGSCNRLRLTADGNLKVCLFGAAEVSLRDAMRRGCADEELLEVVGAAVGRKRRQHAGMQNLARLKNRPMILIGTNLCVTSTYTTTPLHTVTCHTTATSHTPHHTAYATLHPALTTPHHATMQPRYVHTTSTTHTDIPDQPSIYRRQQRSKTSNTASSHISHRRTLDASGASGSQDHNAQFWHQFGHHHLINEPQMETEDQGEVKVKRLITTATEMNLSEVDCGIETQDQNNVKVQSSVTNENENLSENDPGIETLDQNKMKIQDSFTIEASKARKPEGNDKGRTEATHNPSQPSTLTHVTTSGEARMVDVSGKAVTRREAVARAKVSLGAVAFQLVKENKAKKGDVLGVARVAGIMAAKRTSELIPLCHSLPLDKVEVNLMLRESQGDEVSEIPVSEHVVVIEARAVTTGRTGVEMEALVAASVAALTVYDMCKAVSHAITISQVRLVSKSVPRDYLCEGVVREAPFPRASQQV</sequence>
<dbReference type="NCBIfam" id="NF006870">
    <property type="entry name" value="PRK09364.1"/>
    <property type="match status" value="1"/>
</dbReference>
<keyword evidence="16" id="KW-0501">Molybdenum cofactor biosynthesis</keyword>
<feature type="compositionally biased region" description="Polar residues" evidence="21">
    <location>
        <begin position="548"/>
        <end position="557"/>
    </location>
</feature>
<comment type="function">
    <text evidence="19">Isoform MOCS1A and isoform MOCS1B probably form a complex that catalyzes the conversion of 5'-GTP to cyclic pyranopterin monophosphate (cPMP). MOCS1A catalyzes the cyclization of GTP to (8S)-3',8-cyclo-7,8-dihydroguanosine 5'-triphosphate and MOCS1B catalyzes the subsequent conversion of (8S)-3',8-cyclo-7,8-dihydroguanosine 5'-triphosphate to cPMP.</text>
</comment>
<dbReference type="SMART" id="SM00729">
    <property type="entry name" value="Elp3"/>
    <property type="match status" value="1"/>
</dbReference>
<dbReference type="GO" id="GO:0061799">
    <property type="term" value="F:cyclic pyranopterin monophosphate synthase activity"/>
    <property type="evidence" value="ECO:0007669"/>
    <property type="project" value="UniProtKB-EC"/>
</dbReference>
<evidence type="ECO:0000256" key="8">
    <source>
        <dbReference type="ARBA" id="ARBA00015273"/>
    </source>
</evidence>
<dbReference type="InterPro" id="IPR023045">
    <property type="entry name" value="MoaC"/>
</dbReference>
<evidence type="ECO:0000256" key="21">
    <source>
        <dbReference type="SAM" id="MobiDB-lite"/>
    </source>
</evidence>
<evidence type="ECO:0000256" key="18">
    <source>
        <dbReference type="ARBA" id="ARBA00048697"/>
    </source>
</evidence>
<evidence type="ECO:0000256" key="16">
    <source>
        <dbReference type="ARBA" id="ARBA00023150"/>
    </source>
</evidence>
<keyword evidence="11" id="KW-0479">Metal-binding</keyword>
<comment type="caution">
    <text evidence="24">The sequence shown here is derived from an EMBL/GenBank/DDBJ whole genome shotgun (WGS) entry which is preliminary data.</text>
</comment>
<evidence type="ECO:0000256" key="4">
    <source>
        <dbReference type="ARBA" id="ARBA00008484"/>
    </source>
</evidence>
<dbReference type="InterPro" id="IPR036522">
    <property type="entry name" value="MoaC_sf"/>
</dbReference>
<feature type="compositionally biased region" description="Basic and acidic residues" evidence="21">
    <location>
        <begin position="670"/>
        <end position="685"/>
    </location>
</feature>
<keyword evidence="17" id="KW-0456">Lyase</keyword>
<evidence type="ECO:0000256" key="6">
    <source>
        <dbReference type="ARBA" id="ARBA00012167"/>
    </source>
</evidence>
<dbReference type="Pfam" id="PF01967">
    <property type="entry name" value="MoaC"/>
    <property type="match status" value="1"/>
</dbReference>
<reference evidence="24 25" key="1">
    <citation type="submission" date="2023-03" db="EMBL/GenBank/DDBJ databases">
        <title>High-quality genome of Scylla paramamosain provides insights in environmental adaptation.</title>
        <authorList>
            <person name="Zhang L."/>
        </authorList>
    </citation>
    <scope>NUCLEOTIDE SEQUENCE [LARGE SCALE GENOMIC DNA]</scope>
    <source>
        <strain evidence="24">LZ_2023a</strain>
        <tissue evidence="24">Muscle</tissue>
    </source>
</reference>
<dbReference type="InterPro" id="IPR040064">
    <property type="entry name" value="MoaA-like"/>
</dbReference>
<evidence type="ECO:0000259" key="23">
    <source>
        <dbReference type="PROSITE" id="PS51918"/>
    </source>
</evidence>
<comment type="cofactor">
    <cofactor evidence="2">
        <name>[4Fe-4S] cluster</name>
        <dbReference type="ChEBI" id="CHEBI:49883"/>
    </cofactor>
</comment>
<evidence type="ECO:0000256" key="3">
    <source>
        <dbReference type="ARBA" id="ARBA00005046"/>
    </source>
</evidence>
<evidence type="ECO:0000256" key="1">
    <source>
        <dbReference type="ARBA" id="ARBA00001637"/>
    </source>
</evidence>
<dbReference type="PROSITE" id="PS51918">
    <property type="entry name" value="RADICAL_SAM"/>
    <property type="match status" value="1"/>
</dbReference>
<dbReference type="CDD" id="cd01420">
    <property type="entry name" value="MoaC_PE"/>
    <property type="match status" value="1"/>
</dbReference>
<evidence type="ECO:0000256" key="13">
    <source>
        <dbReference type="ARBA" id="ARBA00023004"/>
    </source>
</evidence>
<dbReference type="SUPFAM" id="SSF55040">
    <property type="entry name" value="Molybdenum cofactor biosynthesis protein C, MoaC"/>
    <property type="match status" value="1"/>
</dbReference>
<evidence type="ECO:0000256" key="14">
    <source>
        <dbReference type="ARBA" id="ARBA00023014"/>
    </source>
</evidence>
<dbReference type="GO" id="GO:0061798">
    <property type="term" value="F:GTP 3',8'-cyclase activity"/>
    <property type="evidence" value="ECO:0007669"/>
    <property type="project" value="UniProtKB-EC"/>
</dbReference>
<comment type="catalytic activity">
    <reaction evidence="18">
        <text>GTP + AH2 + S-adenosyl-L-methionine = (8S)-3',8-cyclo-7,8-dihydroguanosine 5'-triphosphate + 5'-deoxyadenosine + L-methionine + A + H(+)</text>
        <dbReference type="Rhea" id="RHEA:49576"/>
        <dbReference type="ChEBI" id="CHEBI:13193"/>
        <dbReference type="ChEBI" id="CHEBI:15378"/>
        <dbReference type="ChEBI" id="CHEBI:17319"/>
        <dbReference type="ChEBI" id="CHEBI:17499"/>
        <dbReference type="ChEBI" id="CHEBI:37565"/>
        <dbReference type="ChEBI" id="CHEBI:57844"/>
        <dbReference type="ChEBI" id="CHEBI:59789"/>
        <dbReference type="ChEBI" id="CHEBI:131766"/>
        <dbReference type="EC" id="4.1.99.22"/>
    </reaction>
</comment>
<dbReference type="NCBIfam" id="TIGR02666">
    <property type="entry name" value="moaA"/>
    <property type="match status" value="1"/>
</dbReference>
<evidence type="ECO:0000256" key="20">
    <source>
        <dbReference type="ARBA" id="ARBA00063038"/>
    </source>
</evidence>
<comment type="catalytic activity">
    <reaction evidence="1">
        <text>(8S)-3',8-cyclo-7,8-dihydroguanosine 5'-triphosphate = cyclic pyranopterin phosphate + diphosphate</text>
        <dbReference type="Rhea" id="RHEA:49580"/>
        <dbReference type="ChEBI" id="CHEBI:33019"/>
        <dbReference type="ChEBI" id="CHEBI:59648"/>
        <dbReference type="ChEBI" id="CHEBI:131766"/>
        <dbReference type="EC" id="4.6.1.17"/>
    </reaction>
</comment>
<evidence type="ECO:0000256" key="7">
    <source>
        <dbReference type="ARBA" id="ARBA00012575"/>
    </source>
</evidence>
<comment type="pathway">
    <text evidence="3">Cofactor biosynthesis; molybdopterin biosynthesis.</text>
</comment>
<evidence type="ECO:0000256" key="10">
    <source>
        <dbReference type="ARBA" id="ARBA00022691"/>
    </source>
</evidence>
<dbReference type="GO" id="GO:0005525">
    <property type="term" value="F:GTP binding"/>
    <property type="evidence" value="ECO:0007669"/>
    <property type="project" value="UniProtKB-KW"/>
</dbReference>
<dbReference type="EC" id="4.1.99.22" evidence="6"/>
<dbReference type="InterPro" id="IPR013483">
    <property type="entry name" value="MoaA"/>
</dbReference>
<dbReference type="InterPro" id="IPR000385">
    <property type="entry name" value="MoaA_NifB_PqqE_Fe-S-bd_CS"/>
</dbReference>
<dbReference type="InterPro" id="IPR010505">
    <property type="entry name" value="MoaA_twitch"/>
</dbReference>
<evidence type="ECO:0000256" key="12">
    <source>
        <dbReference type="ARBA" id="ARBA00022741"/>
    </source>
</evidence>
<feature type="chain" id="PRO_5043620516" description="Molybdenum cofactor biosynthesis protein 1" evidence="22">
    <location>
        <begin position="27"/>
        <end position="873"/>
    </location>
</feature>
<name>A0AAW0TCS5_SCYPA</name>
<dbReference type="InterPro" id="IPR047594">
    <property type="entry name" value="MoaC_bact/euk"/>
</dbReference>
<evidence type="ECO:0000256" key="17">
    <source>
        <dbReference type="ARBA" id="ARBA00023239"/>
    </source>
</evidence>
<proteinExistence type="inferred from homology"/>
<dbReference type="AlphaFoldDB" id="A0AAW0TCS5"/>
<feature type="region of interest" description="Disordered" evidence="21">
    <location>
        <begin position="527"/>
        <end position="575"/>
    </location>
</feature>
<feature type="region of interest" description="Disordered" evidence="21">
    <location>
        <begin position="668"/>
        <end position="699"/>
    </location>
</feature>
<dbReference type="Pfam" id="PF04055">
    <property type="entry name" value="Radical_SAM"/>
    <property type="match status" value="1"/>
</dbReference>
<dbReference type="EMBL" id="JARAKH010000034">
    <property type="protein sequence ID" value="KAK8384690.1"/>
    <property type="molecule type" value="Genomic_DNA"/>
</dbReference>
<evidence type="ECO:0000256" key="9">
    <source>
        <dbReference type="ARBA" id="ARBA00022485"/>
    </source>
</evidence>
<comment type="similarity">
    <text evidence="4">In the C-terminal section; belongs to the MoaC family.</text>
</comment>
<dbReference type="Proteomes" id="UP001487740">
    <property type="component" value="Unassembled WGS sequence"/>
</dbReference>
<dbReference type="Pfam" id="PF06463">
    <property type="entry name" value="Mob_synth_C"/>
    <property type="match status" value="1"/>
</dbReference>
<evidence type="ECO:0000256" key="19">
    <source>
        <dbReference type="ARBA" id="ARBA00054222"/>
    </source>
</evidence>
<keyword evidence="10" id="KW-0949">S-adenosyl-L-methionine</keyword>
<dbReference type="GO" id="GO:0046872">
    <property type="term" value="F:metal ion binding"/>
    <property type="evidence" value="ECO:0007669"/>
    <property type="project" value="UniProtKB-KW"/>
</dbReference>
<dbReference type="GO" id="GO:0051539">
    <property type="term" value="F:4 iron, 4 sulfur cluster binding"/>
    <property type="evidence" value="ECO:0007669"/>
    <property type="project" value="UniProtKB-KW"/>
</dbReference>
<gene>
    <name evidence="24" type="ORF">O3P69_014334</name>
</gene>
<dbReference type="EC" id="4.6.1.17" evidence="7"/>
<accession>A0AAW0TCS5</accession>
<dbReference type="InterPro" id="IPR058240">
    <property type="entry name" value="rSAM_sf"/>
</dbReference>
<comment type="subunit">
    <text evidence="20">Isoform MOCS1A and isoform MOCS1B probably form a heterooligomer.</text>
</comment>
<dbReference type="PANTHER" id="PTHR22960:SF0">
    <property type="entry name" value="MOLYBDENUM COFACTOR BIOSYNTHESIS PROTEIN 1"/>
    <property type="match status" value="1"/>
</dbReference>
<evidence type="ECO:0000313" key="24">
    <source>
        <dbReference type="EMBL" id="KAK8384690.1"/>
    </source>
</evidence>
<dbReference type="PROSITE" id="PS01305">
    <property type="entry name" value="MOAA_NIFB_PQQE"/>
    <property type="match status" value="1"/>
</dbReference>
<evidence type="ECO:0000256" key="2">
    <source>
        <dbReference type="ARBA" id="ARBA00001966"/>
    </source>
</evidence>
<dbReference type="SFLD" id="SFLDG01386">
    <property type="entry name" value="main_SPASM_domain-containing"/>
    <property type="match status" value="1"/>
</dbReference>
<dbReference type="PANTHER" id="PTHR22960">
    <property type="entry name" value="MOLYBDOPTERIN COFACTOR SYNTHESIS PROTEIN A"/>
    <property type="match status" value="1"/>
</dbReference>
<dbReference type="InterPro" id="IPR013785">
    <property type="entry name" value="Aldolase_TIM"/>
</dbReference>